<dbReference type="Pfam" id="PF11817">
    <property type="entry name" value="Foie-gras_1"/>
    <property type="match status" value="1"/>
</dbReference>
<dbReference type="Pfam" id="PF23604">
    <property type="entry name" value="Ig_TRAPPC10"/>
    <property type="match status" value="1"/>
</dbReference>
<evidence type="ECO:0000313" key="10">
    <source>
        <dbReference type="Proteomes" id="UP000215335"/>
    </source>
</evidence>
<dbReference type="GO" id="GO:0006891">
    <property type="term" value="P:intra-Golgi vesicle-mediated transport"/>
    <property type="evidence" value="ECO:0007669"/>
    <property type="project" value="TreeGrafter"/>
</dbReference>
<evidence type="ECO:0000259" key="8">
    <source>
        <dbReference type="Pfam" id="PF23604"/>
    </source>
</evidence>
<feature type="region of interest" description="Disordered" evidence="4">
    <location>
        <begin position="1"/>
        <end position="20"/>
    </location>
</feature>
<dbReference type="OrthoDB" id="10256906at2759"/>
<evidence type="ECO:0000313" key="9">
    <source>
        <dbReference type="EMBL" id="OXU31886.1"/>
    </source>
</evidence>
<dbReference type="Pfam" id="PF23036">
    <property type="entry name" value="TRAPPC10_1st"/>
    <property type="match status" value="1"/>
</dbReference>
<dbReference type="PANTHER" id="PTHR13251">
    <property type="entry name" value="EPILEPSY HOLOPROSENCEPHALY CANDIDATE 1/TMEM1"/>
    <property type="match status" value="1"/>
</dbReference>
<dbReference type="InterPro" id="IPR056917">
    <property type="entry name" value="Ig_TRAPPC10"/>
</dbReference>
<evidence type="ECO:0000259" key="6">
    <source>
        <dbReference type="Pfam" id="PF12584"/>
    </source>
</evidence>
<dbReference type="InterPro" id="IPR021773">
    <property type="entry name" value="TPC11"/>
</dbReference>
<dbReference type="Proteomes" id="UP000215335">
    <property type="component" value="Unassembled WGS sequence"/>
</dbReference>
<protein>
    <submittedName>
        <fullName evidence="9">Uncharacterized protein</fullName>
    </submittedName>
</protein>
<reference evidence="9 10" key="1">
    <citation type="journal article" date="2017" name="Curr. Biol.">
        <title>The Evolution of Venom by Co-option of Single-Copy Genes.</title>
        <authorList>
            <person name="Martinson E.O."/>
            <person name="Mrinalini"/>
            <person name="Kelkar Y.D."/>
            <person name="Chang C.H."/>
            <person name="Werren J.H."/>
        </authorList>
    </citation>
    <scope>NUCLEOTIDE SEQUENCE [LARGE SCALE GENOMIC DNA]</scope>
    <source>
        <strain evidence="9 10">Alberta</strain>
        <tissue evidence="9">Whole body</tissue>
    </source>
</reference>
<dbReference type="EMBL" id="NNAY01000019">
    <property type="protein sequence ID" value="OXU31886.1"/>
    <property type="molecule type" value="Genomic_DNA"/>
</dbReference>
<accession>A0A232FMA8</accession>
<dbReference type="STRING" id="543379.A0A232FMA8"/>
<evidence type="ECO:0000256" key="1">
    <source>
        <dbReference type="ARBA" id="ARBA00004555"/>
    </source>
</evidence>
<dbReference type="InterPro" id="IPR056913">
    <property type="entry name" value="TRAPPC10/Trs130_N"/>
</dbReference>
<dbReference type="InterPro" id="IPR045126">
    <property type="entry name" value="TRAPPC10/Trs130"/>
</dbReference>
<gene>
    <name evidence="9" type="ORF">TSAR_010006</name>
</gene>
<evidence type="ECO:0000256" key="2">
    <source>
        <dbReference type="ARBA" id="ARBA00022448"/>
    </source>
</evidence>
<dbReference type="GO" id="GO:1990071">
    <property type="term" value="C:TRAPPII protein complex"/>
    <property type="evidence" value="ECO:0007669"/>
    <property type="project" value="InterPro"/>
</dbReference>
<dbReference type="PANTHER" id="PTHR13251:SF3">
    <property type="entry name" value="TRAFFICKING PROTEIN PARTICLE COMPLEX SUBUNIT 10"/>
    <property type="match status" value="1"/>
</dbReference>
<proteinExistence type="predicted"/>
<keyword evidence="3" id="KW-0333">Golgi apparatus</keyword>
<evidence type="ECO:0000259" key="7">
    <source>
        <dbReference type="Pfam" id="PF23036"/>
    </source>
</evidence>
<feature type="domain" description="Trafficking protein particle complex subunit 11" evidence="5">
    <location>
        <begin position="412"/>
        <end position="556"/>
    </location>
</feature>
<evidence type="ECO:0000256" key="3">
    <source>
        <dbReference type="ARBA" id="ARBA00023034"/>
    </source>
</evidence>
<feature type="domain" description="TRAPPC10/Trs130 N-terminal" evidence="7">
    <location>
        <begin position="26"/>
        <end position="335"/>
    </location>
</feature>
<keyword evidence="10" id="KW-1185">Reference proteome</keyword>
<dbReference type="GO" id="GO:0005829">
    <property type="term" value="C:cytosol"/>
    <property type="evidence" value="ECO:0007669"/>
    <property type="project" value="GOC"/>
</dbReference>
<dbReference type="InterPro" id="IPR011990">
    <property type="entry name" value="TPR-like_helical_dom_sf"/>
</dbReference>
<organism evidence="9 10">
    <name type="scientific">Trichomalopsis sarcophagae</name>
    <dbReference type="NCBI Taxonomy" id="543379"/>
    <lineage>
        <taxon>Eukaryota</taxon>
        <taxon>Metazoa</taxon>
        <taxon>Ecdysozoa</taxon>
        <taxon>Arthropoda</taxon>
        <taxon>Hexapoda</taxon>
        <taxon>Insecta</taxon>
        <taxon>Pterygota</taxon>
        <taxon>Neoptera</taxon>
        <taxon>Endopterygota</taxon>
        <taxon>Hymenoptera</taxon>
        <taxon>Apocrita</taxon>
        <taxon>Proctotrupomorpha</taxon>
        <taxon>Chalcidoidea</taxon>
        <taxon>Pteromalidae</taxon>
        <taxon>Pteromalinae</taxon>
        <taxon>Trichomalopsis</taxon>
    </lineage>
</organism>
<dbReference type="GO" id="GO:0034498">
    <property type="term" value="P:early endosome to Golgi transport"/>
    <property type="evidence" value="ECO:0007669"/>
    <property type="project" value="TreeGrafter"/>
</dbReference>
<comment type="subcellular location">
    <subcellularLocation>
        <location evidence="1">Golgi apparatus</location>
    </subcellularLocation>
</comment>
<keyword evidence="2" id="KW-0813">Transport</keyword>
<feature type="domain" description="TRAPPC10 Ig-like" evidence="8">
    <location>
        <begin position="790"/>
        <end position="908"/>
    </location>
</feature>
<name>A0A232FMA8_9HYME</name>
<comment type="caution">
    <text evidence="9">The sequence shown here is derived from an EMBL/GenBank/DDBJ whole genome shotgun (WGS) entry which is preliminary data.</text>
</comment>
<evidence type="ECO:0000259" key="5">
    <source>
        <dbReference type="Pfam" id="PF11817"/>
    </source>
</evidence>
<feature type="domain" description="TRAPPC10/Trs130 C-terminal" evidence="6">
    <location>
        <begin position="1079"/>
        <end position="1216"/>
    </location>
</feature>
<dbReference type="AlphaFoldDB" id="A0A232FMA8"/>
<dbReference type="InterPro" id="IPR022233">
    <property type="entry name" value="TRAPPC10/Trs130_C"/>
</dbReference>
<evidence type="ECO:0000256" key="4">
    <source>
        <dbReference type="SAM" id="MobiDB-lite"/>
    </source>
</evidence>
<sequence length="1226" mass="137378">MNCNGGPPAANIAEQRTTSDGSMDCTPIVTYAGDKELFNTLANNLVKSLPTDAVEWRRSFDRPIRQVKLGATFIPFTQEVLPSEKDCHLIKRPIFHTYWSECSDVDVYKSSLRDDIDSWLKTLAKARIQDWMIVLVETYDIKKSNKLLPRTTVLDKIRSDFASKHGDRCLSIINPIKSESRSAESWRGLITRIRHLMLTAYDRTLLKFEEIIRDHREKRNQAGWNFCHYFLLQEELAFVLEMLGLFEEALVQYDELDALFTQFVLNTNVGDTPTWLSSFQTPLNNWTGVNLNNSIDYHTRILIADCKASLLDLRSYLFGRQCAMLLSLNKPWEVAQRCLSFVHDTINELRILEIQRPEGSVECWAFLCALEVLHACQSSTSSIDNSQLLDLCSLHTASLWALARDKLESLGKLCGLMPGNEPTSEQLHTVVYLIAGMGDSEPADHDSMKQPTPTDKLKEALSSKEAFRKQYLYHTELAMGTYKHVGRIRSARLIGKELARFYSELNENQKAVVFLLDALQTYSSEGWIHLAAQTQHELAQCYKKMDDVERYAKICAAIASTEHLHLTVRNSYLDEMLGYSKMLTAPQPLLTEMSNSFVVLEMEVNLTDKVIQDCEVKVEVVIKSLLPRPVTCTRAELSVEEVQKPNTKRKGAKSTESGIELLLKCRIQDPKPADPCLLQLPISSILVFKEDKSIGSANVHVGKSTKNAVKRSDSVKHRKPSMNVKGDFAGALATSEEFTLQPGINRFTLTKRVEQPGYYRVSQLSLVVEKKLEFLSSVLEPRLCYSVAKTQPTIALNCARDLLAGLAQSVELVISSGSVRINEGSKLKLRTSRGMTLSRVEDGGVKTQAAAGLRELEVAVPPCEPFETTKLNLTVLAELPPKKDSSSMEHKLNIQCPWGSEESISLHFGAPLMSTMKLHTAKRRKFLQIVVTGLSSQLLQLTEPQLTSGTSVDVHFRSLNPSAGLKLVVGNGMSVSFMWEVEIGNDDDRSTIPIKTDFRVKYIAIKDIEELDETEGDKDSKDVVDDPLHIRDMEKVEKESNVYWCNFDVTDYSRKNSRITENLPQTLFTVSSRVEAAGGGGEFCRAGSMCHLCLTVTRMHQPTTNSNNHHHHHAPPQLMYEVLADQTMWAVCGRTAGIVSLEVLEKQSVTLDVMPLTSGYLPLPVVRLSRYIPAAVELKNDNSRKNEIGTGAGPRLEPFSPGQVYNASKAQQVHVLPATSMSTEIN</sequence>
<dbReference type="SUPFAM" id="SSF48452">
    <property type="entry name" value="TPR-like"/>
    <property type="match status" value="1"/>
</dbReference>
<dbReference type="Pfam" id="PF12584">
    <property type="entry name" value="TRAPPC10"/>
    <property type="match status" value="1"/>
</dbReference>